<dbReference type="AlphaFoldDB" id="A0AAU9CTP0"/>
<dbReference type="Proteomes" id="UP001348817">
    <property type="component" value="Chromosome"/>
</dbReference>
<evidence type="ECO:0000256" key="1">
    <source>
        <dbReference type="SAM" id="SignalP"/>
    </source>
</evidence>
<organism evidence="2 3">
    <name type="scientific">Fulvitalea axinellae</name>
    <dbReference type="NCBI Taxonomy" id="1182444"/>
    <lineage>
        <taxon>Bacteria</taxon>
        <taxon>Pseudomonadati</taxon>
        <taxon>Bacteroidota</taxon>
        <taxon>Cytophagia</taxon>
        <taxon>Cytophagales</taxon>
        <taxon>Persicobacteraceae</taxon>
        <taxon>Fulvitalea</taxon>
    </lineage>
</organism>
<accession>A0AAU9CTP0</accession>
<evidence type="ECO:0000313" key="2">
    <source>
        <dbReference type="EMBL" id="BDD11367.1"/>
    </source>
</evidence>
<dbReference type="EMBL" id="AP025314">
    <property type="protein sequence ID" value="BDD11367.1"/>
    <property type="molecule type" value="Genomic_DNA"/>
</dbReference>
<feature type="signal peptide" evidence="1">
    <location>
        <begin position="1"/>
        <end position="19"/>
    </location>
</feature>
<evidence type="ECO:0000313" key="3">
    <source>
        <dbReference type="Proteomes" id="UP001348817"/>
    </source>
</evidence>
<dbReference type="SUPFAM" id="SSF51445">
    <property type="entry name" value="(Trans)glycosidases"/>
    <property type="match status" value="1"/>
</dbReference>
<protein>
    <submittedName>
        <fullName evidence="2">Enterotoxin</fullName>
    </submittedName>
</protein>
<gene>
    <name evidence="2" type="ORF">FUAX_37990</name>
</gene>
<keyword evidence="1" id="KW-0732">Signal</keyword>
<sequence>MAIGALLLPLCMMSCGGNASYKLENDFLSRTITVKDGVLATTGLVNKLNGNAKLEPSASDEFALRLSQGTDKTGTDFILTAKDFAFVSADQSDNKLAVKLENKEHGLKVTVRYELDEGDKVMRKHLDIEASKPVTLERIDVESIALEDAFQPYKRNEMTSKSKDGLGWRPNLGQPLYTLESATFWGVEFPAATNTVNEQKMSLGYLWGRELEPGKTYSTYKAIVGVADDRDFIDDCFYEYIDGIRIRPLRLQVQYNSWFDFGGGVSKDNFKKSADKVHHELVTKRNCKPLSAYVIDDGWQGSRSRKPDWKKNKITKVWSINEKFSPDFKDSHKLMDSLNSQLGLWLSPGCFFGARPMVKKLGEQGFESLNLSMSLAGPKYMKMLEERILELTKQGVSYFKFDGTFGHLYIRDFELNGRGAPAMPQLGISDWKANDPRLNDSKYDELKTYYMVAGTERLIEILQKQHEINPRVFNAITNGAYLSPWWMMHTDVVWMINAGDAAGGSDRTGELVYRDGVYYDIWERENAKFPMSALFNHEPKKTKTGESADTFRRYLYMNLSRGTGFVELYLKTQNLSDQDWTVLAEGLHWSYDVFPAFKYVKMHGGNPKGKDVYGYTGWNAEQGFVSLHNPSDKVKKYTFTLNRKNGVRQGNKAYMLSSPISGDTRDLKEAYKLGESFTLELQPKEIRILNFSHKKKDWSKIKSMSEPV</sequence>
<keyword evidence="3" id="KW-1185">Reference proteome</keyword>
<proteinExistence type="predicted"/>
<dbReference type="InterPro" id="IPR013785">
    <property type="entry name" value="Aldolase_TIM"/>
</dbReference>
<feature type="chain" id="PRO_5043583232" evidence="1">
    <location>
        <begin position="20"/>
        <end position="708"/>
    </location>
</feature>
<dbReference type="Gene3D" id="3.20.20.70">
    <property type="entry name" value="Aldolase class I"/>
    <property type="match status" value="1"/>
</dbReference>
<name>A0AAU9CTP0_9BACT</name>
<dbReference type="InterPro" id="IPR017853">
    <property type="entry name" value="GH"/>
</dbReference>
<reference evidence="2 3" key="1">
    <citation type="submission" date="2021-12" db="EMBL/GenBank/DDBJ databases">
        <title>Genome sequencing of bacteria with rrn-lacking chromosome and rrn-plasmid.</title>
        <authorList>
            <person name="Anda M."/>
            <person name="Iwasaki W."/>
        </authorList>
    </citation>
    <scope>NUCLEOTIDE SEQUENCE [LARGE SCALE GENOMIC DNA]</scope>
    <source>
        <strain evidence="2 3">DSM 100852</strain>
    </source>
</reference>
<dbReference type="KEGG" id="fax:FUAX_37990"/>